<dbReference type="GO" id="GO:0030234">
    <property type="term" value="F:enzyme regulator activity"/>
    <property type="evidence" value="ECO:0007669"/>
    <property type="project" value="InterPro"/>
</dbReference>
<dbReference type="InterPro" id="IPR057985">
    <property type="entry name" value="TPR_PSMD3_N"/>
</dbReference>
<keyword evidence="6" id="KW-1185">Reference proteome</keyword>
<evidence type="ECO:0000313" key="6">
    <source>
        <dbReference type="Proteomes" id="UP000262825"/>
    </source>
</evidence>
<dbReference type="Pfam" id="PF08375">
    <property type="entry name" value="Rpn3_C"/>
    <property type="match status" value="1"/>
</dbReference>
<proteinExistence type="inferred from homology"/>
<organism evidence="5 6">
    <name type="scientific">Saccharomycodes ludwigii</name>
    <dbReference type="NCBI Taxonomy" id="36035"/>
    <lineage>
        <taxon>Eukaryota</taxon>
        <taxon>Fungi</taxon>
        <taxon>Dikarya</taxon>
        <taxon>Ascomycota</taxon>
        <taxon>Saccharomycotina</taxon>
        <taxon>Saccharomycetes</taxon>
        <taxon>Saccharomycodales</taxon>
        <taxon>Saccharomycodaceae</taxon>
        <taxon>Saccharomycodes</taxon>
    </lineage>
</organism>
<protein>
    <submittedName>
        <fullName evidence="5">Related to 26S proteasome regulatory subunit RPN3</fullName>
    </submittedName>
</protein>
<evidence type="ECO:0000313" key="5">
    <source>
        <dbReference type="EMBL" id="SSD59702.1"/>
    </source>
</evidence>
<dbReference type="InterPro" id="IPR050756">
    <property type="entry name" value="CSN3"/>
</dbReference>
<dbReference type="InterPro" id="IPR036390">
    <property type="entry name" value="WH_DNA-bd_sf"/>
</dbReference>
<dbReference type="AlphaFoldDB" id="A0A376B504"/>
<dbReference type="PROSITE" id="PS50250">
    <property type="entry name" value="PCI"/>
    <property type="match status" value="1"/>
</dbReference>
<dbReference type="GO" id="GO:0008541">
    <property type="term" value="C:proteasome regulatory particle, lid subcomplex"/>
    <property type="evidence" value="ECO:0007669"/>
    <property type="project" value="TreeGrafter"/>
</dbReference>
<evidence type="ECO:0000256" key="3">
    <source>
        <dbReference type="SAM" id="MobiDB-lite"/>
    </source>
</evidence>
<dbReference type="OrthoDB" id="1713558at2759"/>
<evidence type="ECO:0000256" key="2">
    <source>
        <dbReference type="ARBA" id="ARBA00022942"/>
    </source>
</evidence>
<dbReference type="Proteomes" id="UP000262825">
    <property type="component" value="Unassembled WGS sequence"/>
</dbReference>
<feature type="region of interest" description="Disordered" evidence="3">
    <location>
        <begin position="466"/>
        <end position="496"/>
    </location>
</feature>
<feature type="domain" description="PCI" evidence="4">
    <location>
        <begin position="257"/>
        <end position="437"/>
    </location>
</feature>
<dbReference type="Pfam" id="PF25573">
    <property type="entry name" value="TPR_PSMD3_N"/>
    <property type="match status" value="1"/>
</dbReference>
<dbReference type="Pfam" id="PF01399">
    <property type="entry name" value="PCI"/>
    <property type="match status" value="1"/>
</dbReference>
<comment type="similarity">
    <text evidence="1">Belongs to the proteasome subunit S3 family.</text>
</comment>
<sequence length="517" mass="59903">MTTSDPMEIDSKGELQEEHVSTNAEVVDLLVNLCREISKSTATLDSRYIWKALRQIPLFRTKLNKENLTIFINVLYPDTSSFKRKLLQTLTSQKTNVVESEELREQYPVGFYTLSINDNVEVSSELNSFVHLLVQLYLLKENELAKLQEFNLKVVIPKILKFYDNRMLDLINSKLWFYIARTNELFENPNQKSIRYEMIKFLRIATLKHDIETQAQLITCILRDFLIDGEVSLAGDFISKIDFPSTNHHQVSSPLEARYFYYLSRINAIQLDYSAAHEYIIAAIRKAPNSISSLGFLQQANKLRCCIELLMGDIPELSFFHQKSMEKSLYSYYLLSKAVKTGNLHKFQEIIHKFKQQLVYDNTYQLCVRLRSNVIKTGIRIISLTYKKISLKDICLKLHLDSEQSAEYMVSRAIRDGVIEAKIDYEKGLVETSEVLNVYDTNEPKTVFNERIKFVTQLNDECVRSMRYPEKDSDDKKNGAKKGDEDDDKANGDNVESLEDLLAELSDFDDDDFDDAF</sequence>
<dbReference type="GO" id="GO:0042176">
    <property type="term" value="P:regulation of protein catabolic process"/>
    <property type="evidence" value="ECO:0007669"/>
    <property type="project" value="InterPro"/>
</dbReference>
<keyword evidence="2 5" id="KW-0647">Proteasome</keyword>
<dbReference type="SMART" id="SM00753">
    <property type="entry name" value="PAM"/>
    <property type="match status" value="1"/>
</dbReference>
<dbReference type="GO" id="GO:0006511">
    <property type="term" value="P:ubiquitin-dependent protein catabolic process"/>
    <property type="evidence" value="ECO:0007669"/>
    <property type="project" value="TreeGrafter"/>
</dbReference>
<dbReference type="EMBL" id="UFAJ01000189">
    <property type="protein sequence ID" value="SSD59702.1"/>
    <property type="molecule type" value="Genomic_DNA"/>
</dbReference>
<feature type="compositionally biased region" description="Basic and acidic residues" evidence="3">
    <location>
        <begin position="466"/>
        <end position="484"/>
    </location>
</feature>
<dbReference type="PANTHER" id="PTHR10758">
    <property type="entry name" value="26S PROTEASOME NON-ATPASE REGULATORY SUBUNIT 3/COP9 SIGNALOSOME COMPLEX SUBUNIT 3"/>
    <property type="match status" value="1"/>
</dbReference>
<accession>A0A376B504</accession>
<name>A0A376B504_9ASCO</name>
<dbReference type="SUPFAM" id="SSF46785">
    <property type="entry name" value="Winged helix' DNA-binding domain"/>
    <property type="match status" value="1"/>
</dbReference>
<evidence type="ECO:0000256" key="1">
    <source>
        <dbReference type="ARBA" id="ARBA00007912"/>
    </source>
</evidence>
<evidence type="ECO:0000259" key="4">
    <source>
        <dbReference type="PROSITE" id="PS50250"/>
    </source>
</evidence>
<reference evidence="6" key="1">
    <citation type="submission" date="2018-06" db="EMBL/GenBank/DDBJ databases">
        <authorList>
            <person name="Guldener U."/>
        </authorList>
    </citation>
    <scope>NUCLEOTIDE SEQUENCE [LARGE SCALE GENOMIC DNA]</scope>
    <source>
        <strain evidence="6">UTAD17</strain>
    </source>
</reference>
<dbReference type="Gene3D" id="1.25.40.570">
    <property type="match status" value="1"/>
</dbReference>
<dbReference type="VEuPathDB" id="FungiDB:SCODWIG_01463"/>
<dbReference type="InterPro" id="IPR000717">
    <property type="entry name" value="PCI_dom"/>
</dbReference>
<gene>
    <name evidence="5" type="ORF">SCODWIG_01463</name>
</gene>
<dbReference type="PANTHER" id="PTHR10758:SF2">
    <property type="entry name" value="26S PROTEASOME NON-ATPASE REGULATORY SUBUNIT 3"/>
    <property type="match status" value="1"/>
</dbReference>
<dbReference type="InterPro" id="IPR013586">
    <property type="entry name" value="PSMD3_C"/>
</dbReference>
<dbReference type="SMART" id="SM00088">
    <property type="entry name" value="PINT"/>
    <property type="match status" value="1"/>
</dbReference>